<evidence type="ECO:0000313" key="4">
    <source>
        <dbReference type="EMBL" id="MBW7456281.1"/>
    </source>
</evidence>
<feature type="non-terminal residue" evidence="4">
    <location>
        <position position="746"/>
    </location>
</feature>
<evidence type="ECO:0000256" key="1">
    <source>
        <dbReference type="ARBA" id="ARBA00022679"/>
    </source>
</evidence>
<dbReference type="CDD" id="cd04301">
    <property type="entry name" value="NAT_SF"/>
    <property type="match status" value="1"/>
</dbReference>
<gene>
    <name evidence="4" type="ORF">K0U00_19800</name>
</gene>
<dbReference type="Proteomes" id="UP001519887">
    <property type="component" value="Unassembled WGS sequence"/>
</dbReference>
<dbReference type="Gene3D" id="3.40.630.30">
    <property type="match status" value="1"/>
</dbReference>
<keyword evidence="1" id="KW-0808">Transferase</keyword>
<accession>A0ABS7C5V2</accession>
<name>A0ABS7C5V2_9BACL</name>
<proteinExistence type="predicted"/>
<feature type="domain" description="N-acetyltransferase" evidence="3">
    <location>
        <begin position="8"/>
        <end position="162"/>
    </location>
</feature>
<dbReference type="PROSITE" id="PS51186">
    <property type="entry name" value="GNAT"/>
    <property type="match status" value="1"/>
</dbReference>
<dbReference type="InterPro" id="IPR050832">
    <property type="entry name" value="Bact_Acetyltransf"/>
</dbReference>
<keyword evidence="5" id="KW-1185">Reference proteome</keyword>
<dbReference type="Pfam" id="PF00583">
    <property type="entry name" value="Acetyltransf_1"/>
    <property type="match status" value="1"/>
</dbReference>
<keyword evidence="2" id="KW-0012">Acyltransferase</keyword>
<evidence type="ECO:0000313" key="5">
    <source>
        <dbReference type="Proteomes" id="UP001519887"/>
    </source>
</evidence>
<evidence type="ECO:0000256" key="2">
    <source>
        <dbReference type="ARBA" id="ARBA00023315"/>
    </source>
</evidence>
<reference evidence="4 5" key="1">
    <citation type="submission" date="2021-07" db="EMBL/GenBank/DDBJ databases">
        <title>Paenibacillus radiodurans sp. nov., isolated from the southeastern edge of Tengger Desert.</title>
        <authorList>
            <person name="Zhang G."/>
        </authorList>
    </citation>
    <scope>NUCLEOTIDE SEQUENCE [LARGE SCALE GENOMIC DNA]</scope>
    <source>
        <strain evidence="4 5">CCM 7311</strain>
    </source>
</reference>
<dbReference type="PANTHER" id="PTHR43877">
    <property type="entry name" value="AMINOALKYLPHOSPHONATE N-ACETYLTRANSFERASE-RELATED-RELATED"/>
    <property type="match status" value="1"/>
</dbReference>
<evidence type="ECO:0000259" key="3">
    <source>
        <dbReference type="PROSITE" id="PS51186"/>
    </source>
</evidence>
<dbReference type="InterPro" id="IPR016181">
    <property type="entry name" value="Acyl_CoA_acyltransferase"/>
</dbReference>
<organism evidence="4 5">
    <name type="scientific">Paenibacillus sepulcri</name>
    <dbReference type="NCBI Taxonomy" id="359917"/>
    <lineage>
        <taxon>Bacteria</taxon>
        <taxon>Bacillati</taxon>
        <taxon>Bacillota</taxon>
        <taxon>Bacilli</taxon>
        <taxon>Bacillales</taxon>
        <taxon>Paenibacillaceae</taxon>
        <taxon>Paenibacillus</taxon>
    </lineage>
</organism>
<sequence length="746" mass="85280">MSHSQEHIQIIEYTPQYAQAVADMWNRSQVSWGGGSRIRSSDGVKRELQNAGNLKVFLAVDGEEVVGFCSFSQYQHDEGALYVPLLNVRPDYHGRKVGRDLILKAVETTVEMGWPRLDLFTWAGNTKAVPMYKKTGFFWEKKEDSVHLMNFIPAVLMTDALRPSLERLDWYADSKRKLEIRPDGRSENGFDFFEYAWEKDGTSLRVEFEKTGRGISLIETGEYAIHTEIDDHDLVFGSRYPVRYRIRNKTGEPLECTIRGRNDKTVQFALEQTVKVADTVVIEGEFELLPIQEDQSDWRTHPAVVSDWTINGRHAELRTGIAPKFPARVKLDVKNQEQYIGAGEEAFLTFENNFKEQAVFELEFPPSEFIQFENPRISIRIPAKGKTAVTVPYLLKDFGIFSENLVIKAIAEGSEPVSFTARIWGIFKGNTGRYGGDIVDHWVAVNGPYTMGLNKNNNELWTSHFQRSHHTSWTFPRIGKPYSPEFSKKKAEEVRIYPQGDAMVLEADYRSEDFPGMAFTAFSRLNASGIVERYFEVRNASVSVDSGGESLCLIDGFYHHSDGLVLPYDGRYYDLKDRFAAQYDDWDINRISENWLFSRNEKLSHGFCWEPSARLVKMEWYFGVEYELGGLAAGETVRTASTFLAIGTFPDWWDFRSFARKRRDPVQPLLQDHFELSVKGGNPFIVQDADVNIKQHRNQPLAGEMTLSLPETAPEVFHKTFNRDDALHSAVFALKSFVPGSIEPVR</sequence>
<dbReference type="InterPro" id="IPR000182">
    <property type="entry name" value="GNAT_dom"/>
</dbReference>
<comment type="caution">
    <text evidence="4">The sequence shown here is derived from an EMBL/GenBank/DDBJ whole genome shotgun (WGS) entry which is preliminary data.</text>
</comment>
<dbReference type="EMBL" id="JAHZIK010000538">
    <property type="protein sequence ID" value="MBW7456281.1"/>
    <property type="molecule type" value="Genomic_DNA"/>
</dbReference>
<dbReference type="SUPFAM" id="SSF55729">
    <property type="entry name" value="Acyl-CoA N-acyltransferases (Nat)"/>
    <property type="match status" value="1"/>
</dbReference>
<protein>
    <submittedName>
        <fullName evidence="4">GNAT family N-acetyltransferase</fullName>
    </submittedName>
</protein>